<evidence type="ECO:0000313" key="3">
    <source>
        <dbReference type="Proteomes" id="UP000325440"/>
    </source>
</evidence>
<evidence type="ECO:0000259" key="1">
    <source>
        <dbReference type="Pfam" id="PF00078"/>
    </source>
</evidence>
<evidence type="ECO:0000313" key="2">
    <source>
        <dbReference type="EMBL" id="VVC36604.1"/>
    </source>
</evidence>
<dbReference type="EMBL" id="CABPRJ010001434">
    <property type="protein sequence ID" value="VVC36604.1"/>
    <property type="molecule type" value="Genomic_DNA"/>
</dbReference>
<gene>
    <name evidence="2" type="ORF">CINCED_3A021454</name>
</gene>
<dbReference type="InterPro" id="IPR000477">
    <property type="entry name" value="RT_dom"/>
</dbReference>
<dbReference type="OrthoDB" id="6625635at2759"/>
<keyword evidence="2" id="KW-0548">Nucleotidyltransferase</keyword>
<keyword evidence="2" id="KW-0808">Transferase</keyword>
<dbReference type="GO" id="GO:0003964">
    <property type="term" value="F:RNA-directed DNA polymerase activity"/>
    <property type="evidence" value="ECO:0007669"/>
    <property type="project" value="UniProtKB-KW"/>
</dbReference>
<organism evidence="2 3">
    <name type="scientific">Cinara cedri</name>
    <dbReference type="NCBI Taxonomy" id="506608"/>
    <lineage>
        <taxon>Eukaryota</taxon>
        <taxon>Metazoa</taxon>
        <taxon>Ecdysozoa</taxon>
        <taxon>Arthropoda</taxon>
        <taxon>Hexapoda</taxon>
        <taxon>Insecta</taxon>
        <taxon>Pterygota</taxon>
        <taxon>Neoptera</taxon>
        <taxon>Paraneoptera</taxon>
        <taxon>Hemiptera</taxon>
        <taxon>Sternorrhyncha</taxon>
        <taxon>Aphidomorpha</taxon>
        <taxon>Aphidoidea</taxon>
        <taxon>Aphididae</taxon>
        <taxon>Lachninae</taxon>
        <taxon>Cinara</taxon>
    </lineage>
</organism>
<accession>A0A5E4N2T6</accession>
<keyword evidence="3" id="KW-1185">Reference proteome</keyword>
<dbReference type="Proteomes" id="UP000325440">
    <property type="component" value="Unassembled WGS sequence"/>
</dbReference>
<feature type="domain" description="Reverse transcriptase" evidence="1">
    <location>
        <begin position="210"/>
        <end position="284"/>
    </location>
</feature>
<dbReference type="AlphaFoldDB" id="A0A5E4N2T6"/>
<name>A0A5E4N2T6_9HEMI</name>
<reference evidence="2 3" key="1">
    <citation type="submission" date="2019-08" db="EMBL/GenBank/DDBJ databases">
        <authorList>
            <person name="Alioto T."/>
            <person name="Alioto T."/>
            <person name="Gomez Garrido J."/>
        </authorList>
    </citation>
    <scope>NUCLEOTIDE SEQUENCE [LARGE SCALE GENOMIC DNA]</scope>
</reference>
<keyword evidence="2" id="KW-0695">RNA-directed DNA polymerase</keyword>
<sequence>MRSYWVPIIEGAAPVNRTQDPPVRVSRLYDILSPISPEEVLSCLPSANTSPGPDGFPVRLWKRIPIPLLAYSTWETPAGSFHLNFQLPVPSSYRKRVTPRVRKTTVRFRSPRWRSGTIIEFWLTAWRVSRLSTQGSARSEVRMELRRTSSCFVRCFGTPARLIRVSASRLSTCRRRLIQFHTSQLTPRCVARAYAQCSRALLVLKCVRQLSPLLFNVVVDHAPRAIPHADGYTLGSEQVSALAFADDVILVASTPLGLQRSCEAFTDRVSVDGLKLNPAKSATLTQIPRLAAITS</sequence>
<proteinExistence type="predicted"/>
<dbReference type="Pfam" id="PF00078">
    <property type="entry name" value="RVT_1"/>
    <property type="match status" value="1"/>
</dbReference>
<protein>
    <submittedName>
        <fullName evidence="2">Reverse transcriptase domain</fullName>
    </submittedName>
</protein>